<name>A0ABX8EBM3_9ACTN</name>
<sequence>MSGFTATTTAEAIVLATREQIWEVLRDADEVARLTPFVTRIEDRGEHWIWSMTKLPVPKATLSPTFTEKMEFVELERIEFKHDAPEGSDENACVDGWYELEELEPLEGEPAATMLRTSLSITLDLPLPKALGPAVKASMKTVINQMGDRFSAGMLETLGTTTRGKPTRS</sequence>
<keyword evidence="2" id="KW-1185">Reference proteome</keyword>
<reference evidence="1 2" key="1">
    <citation type="submission" date="2021-05" db="EMBL/GenBank/DDBJ databases">
        <title>Complete genome of Nocardioides aquaticus KCTC 9944T isolated from meromictic and hypersaline Ekho Lake, Antarctica.</title>
        <authorList>
            <person name="Hwang K."/>
            <person name="Kim K.M."/>
            <person name="Choe H."/>
        </authorList>
    </citation>
    <scope>NUCLEOTIDE SEQUENCE [LARGE SCALE GENOMIC DNA]</scope>
    <source>
        <strain evidence="1 2">KCTC 9944</strain>
    </source>
</reference>
<dbReference type="Proteomes" id="UP000679307">
    <property type="component" value="Chromosome"/>
</dbReference>
<accession>A0ABX8EBM3</accession>
<evidence type="ECO:0008006" key="3">
    <source>
        <dbReference type="Google" id="ProtNLM"/>
    </source>
</evidence>
<proteinExistence type="predicted"/>
<dbReference type="SUPFAM" id="SSF55961">
    <property type="entry name" value="Bet v1-like"/>
    <property type="match status" value="1"/>
</dbReference>
<evidence type="ECO:0000313" key="1">
    <source>
        <dbReference type="EMBL" id="QVT77709.1"/>
    </source>
</evidence>
<evidence type="ECO:0000313" key="2">
    <source>
        <dbReference type="Proteomes" id="UP000679307"/>
    </source>
</evidence>
<dbReference type="EMBL" id="CP075371">
    <property type="protein sequence ID" value="QVT77709.1"/>
    <property type="molecule type" value="Genomic_DNA"/>
</dbReference>
<dbReference type="RefSeq" id="WP_214057389.1">
    <property type="nucleotide sequence ID" value="NZ_BAAAHS010000035.1"/>
</dbReference>
<gene>
    <name evidence="1" type="ORF">ENKNEFLB_00074</name>
</gene>
<dbReference type="Gene3D" id="3.30.530.20">
    <property type="match status" value="1"/>
</dbReference>
<protein>
    <recommendedName>
        <fullName evidence="3">SRPBCC family protein</fullName>
    </recommendedName>
</protein>
<dbReference type="InterPro" id="IPR023393">
    <property type="entry name" value="START-like_dom_sf"/>
</dbReference>
<organism evidence="1 2">
    <name type="scientific">Nocardioides aquaticus</name>
    <dbReference type="NCBI Taxonomy" id="160826"/>
    <lineage>
        <taxon>Bacteria</taxon>
        <taxon>Bacillati</taxon>
        <taxon>Actinomycetota</taxon>
        <taxon>Actinomycetes</taxon>
        <taxon>Propionibacteriales</taxon>
        <taxon>Nocardioidaceae</taxon>
        <taxon>Nocardioides</taxon>
    </lineage>
</organism>